<dbReference type="PANTHER" id="PTHR30292:SF0">
    <property type="entry name" value="5-OXOPROLINASE SUBUNIT A"/>
    <property type="match status" value="1"/>
</dbReference>
<dbReference type="Gene3D" id="3.20.20.370">
    <property type="entry name" value="Glycoside hydrolase/deacetylase"/>
    <property type="match status" value="1"/>
</dbReference>
<accession>A0A238X010</accession>
<reference evidence="1 2" key="1">
    <citation type="submission" date="2017-06" db="EMBL/GenBank/DDBJ databases">
        <authorList>
            <person name="Kim H.J."/>
            <person name="Triplett B.A."/>
        </authorList>
    </citation>
    <scope>NUCLEOTIDE SEQUENCE [LARGE SCALE GENOMIC DNA]</scope>
    <source>
        <strain evidence="1 2">DSM 29052</strain>
    </source>
</reference>
<organism evidence="1 2">
    <name type="scientific">Puniceibacterium sediminis</name>
    <dbReference type="NCBI Taxonomy" id="1608407"/>
    <lineage>
        <taxon>Bacteria</taxon>
        <taxon>Pseudomonadati</taxon>
        <taxon>Pseudomonadota</taxon>
        <taxon>Alphaproteobacteria</taxon>
        <taxon>Rhodobacterales</taxon>
        <taxon>Paracoccaceae</taxon>
        <taxon>Puniceibacterium</taxon>
    </lineage>
</organism>
<dbReference type="OrthoDB" id="9773478at2"/>
<dbReference type="AlphaFoldDB" id="A0A238X010"/>
<gene>
    <name evidence="1" type="ORF">SAMN06265370_108129</name>
</gene>
<dbReference type="Pfam" id="PF03746">
    <property type="entry name" value="LamB_YcsF"/>
    <property type="match status" value="1"/>
</dbReference>
<dbReference type="GO" id="GO:0005975">
    <property type="term" value="P:carbohydrate metabolic process"/>
    <property type="evidence" value="ECO:0007669"/>
    <property type="project" value="InterPro"/>
</dbReference>
<dbReference type="InterPro" id="IPR005501">
    <property type="entry name" value="LamB/YcsF/PxpA-like"/>
</dbReference>
<dbReference type="SUPFAM" id="SSF88713">
    <property type="entry name" value="Glycoside hydrolase/deacetylase"/>
    <property type="match status" value="1"/>
</dbReference>
<dbReference type="RefSeq" id="WP_089270540.1">
    <property type="nucleotide sequence ID" value="NZ_FZNN01000008.1"/>
</dbReference>
<dbReference type="NCBIfam" id="NF003816">
    <property type="entry name" value="PRK05406.1-5"/>
    <property type="match status" value="1"/>
</dbReference>
<dbReference type="EMBL" id="FZNN01000008">
    <property type="protein sequence ID" value="SNR52167.1"/>
    <property type="molecule type" value="Genomic_DNA"/>
</dbReference>
<sequence>MTRTVDLNADMGESFGPWVMGTDAELLRVVTSANVACGFHAGDWDVMATTMREAVASGTGIGAHPGFPDLQGFGRRRMDLPHGSLRNLVRYQLGAARAMAAAEGGTVRHLKLHGMLANMASADAAMARACYQGALDVDPDIIVMVLAATAQQDAVEALGCNWAGEIFADRAYNDDATLVDRSQPGAVIHDPELAGRRMVEMVAAGAIVTESGKRIPAAVDTICLHGDGKTALDIARSVKAALEADGVTLKPFAGRVGKVSVQG</sequence>
<protein>
    <submittedName>
        <fullName evidence="1">UPF0271 protein</fullName>
    </submittedName>
</protein>
<dbReference type="InterPro" id="IPR011330">
    <property type="entry name" value="Glyco_hydro/deAcase_b/a-brl"/>
</dbReference>
<dbReference type="Proteomes" id="UP000198417">
    <property type="component" value="Unassembled WGS sequence"/>
</dbReference>
<evidence type="ECO:0000313" key="2">
    <source>
        <dbReference type="Proteomes" id="UP000198417"/>
    </source>
</evidence>
<name>A0A238X010_9RHOB</name>
<dbReference type="NCBIfam" id="NF003814">
    <property type="entry name" value="PRK05406.1-3"/>
    <property type="match status" value="1"/>
</dbReference>
<proteinExistence type="predicted"/>
<dbReference type="CDD" id="cd10787">
    <property type="entry name" value="LamB_YcsF_like"/>
    <property type="match status" value="1"/>
</dbReference>
<evidence type="ECO:0000313" key="1">
    <source>
        <dbReference type="EMBL" id="SNR52167.1"/>
    </source>
</evidence>
<dbReference type="PANTHER" id="PTHR30292">
    <property type="entry name" value="UNCHARACTERIZED PROTEIN YBGL-RELATED"/>
    <property type="match status" value="1"/>
</dbReference>
<keyword evidence="2" id="KW-1185">Reference proteome</keyword>